<dbReference type="InterPro" id="IPR001509">
    <property type="entry name" value="Epimerase_deHydtase"/>
</dbReference>
<keyword evidence="10" id="KW-1185">Reference proteome</keyword>
<dbReference type="FunFam" id="3.40.50.720:FF:000085">
    <property type="entry name" value="Dihydroflavonol reductase"/>
    <property type="match status" value="1"/>
</dbReference>
<dbReference type="Pfam" id="PF01370">
    <property type="entry name" value="Epimerase"/>
    <property type="match status" value="1"/>
</dbReference>
<protein>
    <recommendedName>
        <fullName evidence="6">Flavanone 4-reductase</fullName>
        <ecNumber evidence="5">1.1.1.219</ecNumber>
        <ecNumber evidence="4">1.1.1.234</ecNumber>
    </recommendedName>
</protein>
<evidence type="ECO:0000259" key="9">
    <source>
        <dbReference type="Pfam" id="PF01370"/>
    </source>
</evidence>
<evidence type="ECO:0000256" key="2">
    <source>
        <dbReference type="ARBA" id="ARBA00023241"/>
    </source>
</evidence>
<comment type="similarity">
    <text evidence="3">Belongs to the NAD(P)-dependent epimerase/dehydratase family. Dihydroflavonol-4-reductase subfamily.</text>
</comment>
<dbReference type="AlphaFoldDB" id="A0AB40B5E2"/>
<comment type="catalytic activity">
    <reaction evidence="8">
        <text>a (2R,3S,4S)-leucoanthocyanidin + NADP(+) = a (2R,3R)-dihydroflavonol + NADPH + H(+)</text>
        <dbReference type="Rhea" id="RHEA:54444"/>
        <dbReference type="ChEBI" id="CHEBI:15378"/>
        <dbReference type="ChEBI" id="CHEBI:57783"/>
        <dbReference type="ChEBI" id="CHEBI:58349"/>
        <dbReference type="ChEBI" id="CHEBI:138176"/>
        <dbReference type="ChEBI" id="CHEBI:138188"/>
        <dbReference type="EC" id="1.1.1.219"/>
    </reaction>
</comment>
<dbReference type="PANTHER" id="PTHR10366">
    <property type="entry name" value="NAD DEPENDENT EPIMERASE/DEHYDRATASE"/>
    <property type="match status" value="1"/>
</dbReference>
<dbReference type="Proteomes" id="UP001515500">
    <property type="component" value="Chromosome 4"/>
</dbReference>
<evidence type="ECO:0000313" key="11">
    <source>
        <dbReference type="RefSeq" id="XP_039122232.1"/>
    </source>
</evidence>
<dbReference type="EC" id="1.1.1.219" evidence="5"/>
<dbReference type="SUPFAM" id="SSF51735">
    <property type="entry name" value="NAD(P)-binding Rossmann-fold domains"/>
    <property type="match status" value="1"/>
</dbReference>
<dbReference type="GeneID" id="120258850"/>
<dbReference type="GO" id="GO:0045552">
    <property type="term" value="F:dihydroflavanol 4-reductase activity"/>
    <property type="evidence" value="ECO:0007669"/>
    <property type="project" value="UniProtKB-EC"/>
</dbReference>
<name>A0AB40B5E2_DIOCR</name>
<proteinExistence type="inferred from homology"/>
<keyword evidence="2" id="KW-0284">Flavonoid biosynthesis</keyword>
<gene>
    <name evidence="11" type="primary">LOC120258850</name>
</gene>
<dbReference type="RefSeq" id="XP_039122232.1">
    <property type="nucleotide sequence ID" value="XM_039266298.1"/>
</dbReference>
<feature type="domain" description="NAD-dependent epimerase/dehydratase" evidence="9">
    <location>
        <begin position="7"/>
        <end position="247"/>
    </location>
</feature>
<dbReference type="GO" id="GO:0009813">
    <property type="term" value="P:flavonoid biosynthetic process"/>
    <property type="evidence" value="ECO:0007669"/>
    <property type="project" value="UniProtKB-KW"/>
</dbReference>
<dbReference type="InterPro" id="IPR050425">
    <property type="entry name" value="NAD(P)_dehydrat-like"/>
</dbReference>
<evidence type="ECO:0000313" key="10">
    <source>
        <dbReference type="Proteomes" id="UP001515500"/>
    </source>
</evidence>
<evidence type="ECO:0000256" key="3">
    <source>
        <dbReference type="ARBA" id="ARBA00023445"/>
    </source>
</evidence>
<evidence type="ECO:0000256" key="5">
    <source>
        <dbReference type="ARBA" id="ARBA00039057"/>
    </source>
</evidence>
<evidence type="ECO:0000256" key="8">
    <source>
        <dbReference type="ARBA" id="ARBA00049132"/>
    </source>
</evidence>
<dbReference type="InterPro" id="IPR036291">
    <property type="entry name" value="NAD(P)-bd_dom_sf"/>
</dbReference>
<dbReference type="PANTHER" id="PTHR10366:SF564">
    <property type="entry name" value="STEROL-4-ALPHA-CARBOXYLATE 3-DEHYDROGENASE, DECARBOXYLATING"/>
    <property type="match status" value="1"/>
</dbReference>
<dbReference type="EC" id="1.1.1.234" evidence="4"/>
<reference evidence="11" key="1">
    <citation type="submission" date="2025-08" db="UniProtKB">
        <authorList>
            <consortium name="RefSeq"/>
        </authorList>
    </citation>
    <scope>IDENTIFICATION</scope>
</reference>
<accession>A0AB40B5E2</accession>
<sequence length="330" mass="36994">MDGKGTVCVTGAAGYVGSWLVMRLLECGYTVKATVRDPNNKEKVKHLVDLPGAKTRLSLWKADLVDEGSFDEAIDGCIAVFHNATPMDFLSKDPENEVIKPTIDGVLNIMRSCLKAKSLQKMVFTSSAGAVTMQEHLKPVYDEDCWTDVDFCRKKKMTAWMYFVSKTLAEKAAIEFAEQNGLNLVSVIPTLVNGQFIMNSMPPSMLTALALITKNVPHYSILNPIQFVHLDDLCHALIFLFEHPEAKGRYICSSHDITLPDLAKMLRDIYPEYDIPTEFEGIDKIHDLVRFSSKKLLDLGFEYKYSLEDMYKGAIHTCRAKGLIPLATKD</sequence>
<organism evidence="10 11">
    <name type="scientific">Dioscorea cayennensis subsp. rotundata</name>
    <name type="common">White Guinea yam</name>
    <name type="synonym">Dioscorea rotundata</name>
    <dbReference type="NCBI Taxonomy" id="55577"/>
    <lineage>
        <taxon>Eukaryota</taxon>
        <taxon>Viridiplantae</taxon>
        <taxon>Streptophyta</taxon>
        <taxon>Embryophyta</taxon>
        <taxon>Tracheophyta</taxon>
        <taxon>Spermatophyta</taxon>
        <taxon>Magnoliopsida</taxon>
        <taxon>Liliopsida</taxon>
        <taxon>Dioscoreales</taxon>
        <taxon>Dioscoreaceae</taxon>
        <taxon>Dioscorea</taxon>
    </lineage>
</organism>
<evidence type="ECO:0000256" key="6">
    <source>
        <dbReference type="ARBA" id="ARBA00042087"/>
    </source>
</evidence>
<evidence type="ECO:0000256" key="1">
    <source>
        <dbReference type="ARBA" id="ARBA00023002"/>
    </source>
</evidence>
<evidence type="ECO:0000256" key="7">
    <source>
        <dbReference type="ARBA" id="ARBA00048870"/>
    </source>
</evidence>
<dbReference type="GO" id="GO:0047890">
    <property type="term" value="F:flavanone 4-reductase activity"/>
    <property type="evidence" value="ECO:0007669"/>
    <property type="project" value="UniProtKB-EC"/>
</dbReference>
<dbReference type="Gene3D" id="3.40.50.720">
    <property type="entry name" value="NAD(P)-binding Rossmann-like Domain"/>
    <property type="match status" value="1"/>
</dbReference>
<comment type="catalytic activity">
    <reaction evidence="7">
        <text>(2S)-flavan-4-ol + NADP(+) = (2S)-flavanone + NADPH + H(+)</text>
        <dbReference type="Rhea" id="RHEA:11228"/>
        <dbReference type="ChEBI" id="CHEBI:15378"/>
        <dbReference type="ChEBI" id="CHEBI:15605"/>
        <dbReference type="ChEBI" id="CHEBI:15606"/>
        <dbReference type="ChEBI" id="CHEBI:57783"/>
        <dbReference type="ChEBI" id="CHEBI:58349"/>
        <dbReference type="EC" id="1.1.1.234"/>
    </reaction>
</comment>
<evidence type="ECO:0000256" key="4">
    <source>
        <dbReference type="ARBA" id="ARBA00039055"/>
    </source>
</evidence>
<dbReference type="CDD" id="cd08958">
    <property type="entry name" value="FR_SDR_e"/>
    <property type="match status" value="1"/>
</dbReference>
<keyword evidence="1" id="KW-0560">Oxidoreductase</keyword>